<evidence type="ECO:0000256" key="1">
    <source>
        <dbReference type="SAM" id="MobiDB-lite"/>
    </source>
</evidence>
<dbReference type="EMBL" id="CM035422">
    <property type="protein sequence ID" value="KAH7372392.1"/>
    <property type="molecule type" value="Genomic_DNA"/>
</dbReference>
<dbReference type="InterPro" id="IPR012417">
    <property type="entry name" value="CaM-bd_dom_pln"/>
</dbReference>
<dbReference type="OrthoDB" id="1096728at2759"/>
<evidence type="ECO:0000313" key="3">
    <source>
        <dbReference type="EMBL" id="KAH7372392.1"/>
    </source>
</evidence>
<dbReference type="GO" id="GO:0005516">
    <property type="term" value="F:calmodulin binding"/>
    <property type="evidence" value="ECO:0007669"/>
    <property type="project" value="InterPro"/>
</dbReference>
<feature type="domain" description="Calmodulin-binding" evidence="2">
    <location>
        <begin position="2"/>
        <end position="87"/>
    </location>
</feature>
<reference evidence="3" key="1">
    <citation type="submission" date="2021-08" db="EMBL/GenBank/DDBJ databases">
        <title>WGS assembly of Ceratopteris richardii.</title>
        <authorList>
            <person name="Marchant D.B."/>
            <person name="Chen G."/>
            <person name="Jenkins J."/>
            <person name="Shu S."/>
            <person name="Leebens-Mack J."/>
            <person name="Grimwood J."/>
            <person name="Schmutz J."/>
            <person name="Soltis P."/>
            <person name="Soltis D."/>
            <person name="Chen Z.-H."/>
        </authorList>
    </citation>
    <scope>NUCLEOTIDE SEQUENCE</scope>
    <source>
        <strain evidence="3">Whitten #5841</strain>
        <tissue evidence="3">Leaf</tissue>
    </source>
</reference>
<organism evidence="3 4">
    <name type="scientific">Ceratopteris richardii</name>
    <name type="common">Triangle waterfern</name>
    <dbReference type="NCBI Taxonomy" id="49495"/>
    <lineage>
        <taxon>Eukaryota</taxon>
        <taxon>Viridiplantae</taxon>
        <taxon>Streptophyta</taxon>
        <taxon>Embryophyta</taxon>
        <taxon>Tracheophyta</taxon>
        <taxon>Polypodiopsida</taxon>
        <taxon>Polypodiidae</taxon>
        <taxon>Polypodiales</taxon>
        <taxon>Pteridineae</taxon>
        <taxon>Pteridaceae</taxon>
        <taxon>Parkerioideae</taxon>
        <taxon>Ceratopteris</taxon>
    </lineage>
</organism>
<feature type="compositionally biased region" description="Basic residues" evidence="1">
    <location>
        <begin position="13"/>
        <end position="25"/>
    </location>
</feature>
<dbReference type="SMART" id="SM01054">
    <property type="entry name" value="CaM_binding"/>
    <property type="match status" value="1"/>
</dbReference>
<feature type="region of interest" description="Disordered" evidence="1">
    <location>
        <begin position="1"/>
        <end position="30"/>
    </location>
</feature>
<evidence type="ECO:0000313" key="4">
    <source>
        <dbReference type="Proteomes" id="UP000825935"/>
    </source>
</evidence>
<accession>A0A8T2SRN5</accession>
<dbReference type="PANTHER" id="PTHR33923:SF2">
    <property type="entry name" value="CALMODULIN-BINDING PROTEIN-RELATED"/>
    <property type="match status" value="1"/>
</dbReference>
<gene>
    <name evidence="3" type="ORF">KP509_17G001500</name>
</gene>
<dbReference type="Pfam" id="PF07839">
    <property type="entry name" value="CaM_binding"/>
    <property type="match status" value="1"/>
</dbReference>
<name>A0A8T2SRN5_CERRI</name>
<dbReference type="PANTHER" id="PTHR33923">
    <property type="entry name" value="CALMODULIN-BINDING PROTEIN-RELATED"/>
    <property type="match status" value="1"/>
</dbReference>
<keyword evidence="4" id="KW-1185">Reference proteome</keyword>
<dbReference type="InterPro" id="IPR044681">
    <property type="entry name" value="PICBP-like"/>
</dbReference>
<proteinExistence type="predicted"/>
<dbReference type="Proteomes" id="UP000825935">
    <property type="component" value="Chromosome 17"/>
</dbReference>
<sequence>MVEIDGTKSASPHGRKFHGHQRRRSLSMLEAHAPQEVVTLRKQLMQERKNAEEWMIDYAIEEALQRLAPAKESKVKALVEAFESVIIPNKETSEAVSATVAQEHQLQGSKPASNVAIKA</sequence>
<dbReference type="AlphaFoldDB" id="A0A8T2SRN5"/>
<protein>
    <recommendedName>
        <fullName evidence="2">Calmodulin-binding domain-containing protein</fullName>
    </recommendedName>
</protein>
<comment type="caution">
    <text evidence="3">The sequence shown here is derived from an EMBL/GenBank/DDBJ whole genome shotgun (WGS) entry which is preliminary data.</text>
</comment>
<evidence type="ECO:0000259" key="2">
    <source>
        <dbReference type="SMART" id="SM01054"/>
    </source>
</evidence>